<feature type="domain" description="Letm1 RBD" evidence="1">
    <location>
        <begin position="334"/>
        <end position="387"/>
    </location>
</feature>
<dbReference type="GO" id="GO:0043022">
    <property type="term" value="F:ribosome binding"/>
    <property type="evidence" value="ECO:0007669"/>
    <property type="project" value="InterPro"/>
</dbReference>
<dbReference type="RefSeq" id="WP_188224440.1">
    <property type="nucleotide sequence ID" value="NZ_JACVXD010000010.1"/>
</dbReference>
<accession>A0A8J6Q000</accession>
<dbReference type="InterPro" id="IPR033122">
    <property type="entry name" value="LETM1-like_RBD"/>
</dbReference>
<dbReference type="Pfam" id="PF07766">
    <property type="entry name" value="LETM1_RBD"/>
    <property type="match status" value="1"/>
</dbReference>
<keyword evidence="3" id="KW-1185">Reference proteome</keyword>
<dbReference type="EMBL" id="JACVXD010000010">
    <property type="protein sequence ID" value="MBD0825151.1"/>
    <property type="molecule type" value="Genomic_DNA"/>
</dbReference>
<evidence type="ECO:0000313" key="2">
    <source>
        <dbReference type="EMBL" id="MBD0825151.1"/>
    </source>
</evidence>
<protein>
    <recommendedName>
        <fullName evidence="1">Letm1 RBD domain-containing protein</fullName>
    </recommendedName>
</protein>
<gene>
    <name evidence="2" type="ORF">ICJ85_14105</name>
</gene>
<sequence>MNPSANGWIKKLLREVEATPEFLNLSDKTFYAALRDCGFIYGSNLDVVLNILPKEDLIEEELCKINHCLALLHTHHNATTETPFVESVIDFYTEISERKTSFFEDLLGGKKSNEQLEKLIHKRIQIDANIITKNFNYFIINALLYIDVLAYDNYLREQTISTSYIKNLEASIECVSLDVLNTKEDKNAYDESLIRLIESSLRFQDHTHITYEDAISNIKTPLEKQYILDLACMAAWTDKTIDSTEKRFLIQLGRDFKIETQLIKQSLETVNSFYTTNKENIAVLGSKNIVQSFYNNSSKMVKKLITRNSKRLYKELKDSKELMVLLTQSTVRDLTGEEQKKVQDQLLDIFKSIPSLAIFLLPGGAILLPLVVKFIPKLLPSAFDENRIDED</sequence>
<evidence type="ECO:0000313" key="3">
    <source>
        <dbReference type="Proteomes" id="UP000621516"/>
    </source>
</evidence>
<evidence type="ECO:0000259" key="1">
    <source>
        <dbReference type="Pfam" id="PF07766"/>
    </source>
</evidence>
<comment type="caution">
    <text evidence="2">The sequence shown here is derived from an EMBL/GenBank/DDBJ whole genome shotgun (WGS) entry which is preliminary data.</text>
</comment>
<dbReference type="NCBIfam" id="NF040639">
    <property type="entry name" value="LETM1_rel_film"/>
    <property type="match status" value="1"/>
</dbReference>
<proteinExistence type="predicted"/>
<dbReference type="AlphaFoldDB" id="A0A8J6Q000"/>
<reference evidence="2 3" key="1">
    <citation type="journal article" date="2018" name="J. Microbiol.">
        <title>Aestuariibaculum marinum sp. nov., a marine bacterium isolated from seawater in South Korea.</title>
        <authorList>
            <person name="Choi J."/>
            <person name="Lee D."/>
            <person name="Jang J.H."/>
            <person name="Cha S."/>
            <person name="Seo T."/>
        </authorList>
    </citation>
    <scope>NUCLEOTIDE SEQUENCE [LARGE SCALE GENOMIC DNA]</scope>
    <source>
        <strain evidence="2 3">IP7</strain>
    </source>
</reference>
<organism evidence="2 3">
    <name type="scientific">Aestuariibaculum marinum</name>
    <dbReference type="NCBI Taxonomy" id="2683592"/>
    <lineage>
        <taxon>Bacteria</taxon>
        <taxon>Pseudomonadati</taxon>
        <taxon>Bacteroidota</taxon>
        <taxon>Flavobacteriia</taxon>
        <taxon>Flavobacteriales</taxon>
        <taxon>Flavobacteriaceae</taxon>
    </lineage>
</organism>
<dbReference type="Proteomes" id="UP000621516">
    <property type="component" value="Unassembled WGS sequence"/>
</dbReference>
<name>A0A8J6Q000_9FLAO</name>